<dbReference type="RefSeq" id="WP_301229288.1">
    <property type="nucleotide sequence ID" value="NZ_JAROCG010000002.1"/>
</dbReference>
<sequence>MEHDTLPPSMIARFLEEISWEKAVKYRRGGFLGTPWHRRSGHSWRHSHAVIPAPMLLSSELGNRR</sequence>
<organism evidence="1 2">
    <name type="scientific">Arthrobacter burdickii</name>
    <dbReference type="NCBI Taxonomy" id="3035920"/>
    <lineage>
        <taxon>Bacteria</taxon>
        <taxon>Bacillati</taxon>
        <taxon>Actinomycetota</taxon>
        <taxon>Actinomycetes</taxon>
        <taxon>Micrococcales</taxon>
        <taxon>Micrococcaceae</taxon>
        <taxon>Arthrobacter</taxon>
    </lineage>
</organism>
<dbReference type="Proteomes" id="UP001174209">
    <property type="component" value="Unassembled WGS sequence"/>
</dbReference>
<gene>
    <name evidence="1" type="ORF">P5G52_15830</name>
</gene>
<name>A0ABT8K4G6_9MICC</name>
<evidence type="ECO:0000313" key="2">
    <source>
        <dbReference type="Proteomes" id="UP001174209"/>
    </source>
</evidence>
<comment type="caution">
    <text evidence="1">The sequence shown here is derived from an EMBL/GenBank/DDBJ whole genome shotgun (WGS) entry which is preliminary data.</text>
</comment>
<reference evidence="1" key="1">
    <citation type="submission" date="2023-06" db="EMBL/GenBank/DDBJ databases">
        <title>MT1 and MT2 Draft Genomes of Novel Species.</title>
        <authorList>
            <person name="Venkateswaran K."/>
        </authorList>
    </citation>
    <scope>NUCLEOTIDE SEQUENCE</scope>
    <source>
        <strain evidence="1">IIF3SC-B10</strain>
    </source>
</reference>
<accession>A0ABT8K4G6</accession>
<protein>
    <submittedName>
        <fullName evidence="1">Uncharacterized protein</fullName>
    </submittedName>
</protein>
<dbReference type="EMBL" id="JAROCG010000002">
    <property type="protein sequence ID" value="MDN4612338.1"/>
    <property type="molecule type" value="Genomic_DNA"/>
</dbReference>
<evidence type="ECO:0000313" key="1">
    <source>
        <dbReference type="EMBL" id="MDN4612338.1"/>
    </source>
</evidence>
<keyword evidence="2" id="KW-1185">Reference proteome</keyword>
<proteinExistence type="predicted"/>